<dbReference type="Gene3D" id="3.40.30.120">
    <property type="match status" value="1"/>
</dbReference>
<dbReference type="Pfam" id="PF01494">
    <property type="entry name" value="FAD_binding_3"/>
    <property type="match status" value="1"/>
</dbReference>
<evidence type="ECO:0000259" key="7">
    <source>
        <dbReference type="Pfam" id="PF07976"/>
    </source>
</evidence>
<dbReference type="PRINTS" id="PR00420">
    <property type="entry name" value="RNGMNOXGNASE"/>
</dbReference>
<feature type="domain" description="FAD-binding" evidence="6">
    <location>
        <begin position="21"/>
        <end position="170"/>
    </location>
</feature>
<evidence type="ECO:0000256" key="1">
    <source>
        <dbReference type="ARBA" id="ARBA00001974"/>
    </source>
</evidence>
<comment type="similarity">
    <text evidence="2">Belongs to the PheA/TfdB FAD monooxygenase family.</text>
</comment>
<dbReference type="Gene3D" id="3.30.70.2450">
    <property type="match status" value="1"/>
</dbReference>
<name>A0ABR3F5A0_9AGAR</name>
<evidence type="ECO:0000313" key="9">
    <source>
        <dbReference type="Proteomes" id="UP001465976"/>
    </source>
</evidence>
<evidence type="ECO:0000256" key="3">
    <source>
        <dbReference type="ARBA" id="ARBA00022630"/>
    </source>
</evidence>
<keyword evidence="4" id="KW-0274">FAD</keyword>
<dbReference type="EMBL" id="JBAHYK010000943">
    <property type="protein sequence ID" value="KAL0570392.1"/>
    <property type="molecule type" value="Genomic_DNA"/>
</dbReference>
<keyword evidence="9" id="KW-1185">Reference proteome</keyword>
<feature type="domain" description="Phenol hydroxylase-like C-terminal dimerisation" evidence="7">
    <location>
        <begin position="307"/>
        <end position="350"/>
    </location>
</feature>
<evidence type="ECO:0008006" key="10">
    <source>
        <dbReference type="Google" id="ProtNLM"/>
    </source>
</evidence>
<organism evidence="8 9">
    <name type="scientific">Marasmius crinis-equi</name>
    <dbReference type="NCBI Taxonomy" id="585013"/>
    <lineage>
        <taxon>Eukaryota</taxon>
        <taxon>Fungi</taxon>
        <taxon>Dikarya</taxon>
        <taxon>Basidiomycota</taxon>
        <taxon>Agaricomycotina</taxon>
        <taxon>Agaricomycetes</taxon>
        <taxon>Agaricomycetidae</taxon>
        <taxon>Agaricales</taxon>
        <taxon>Marasmiineae</taxon>
        <taxon>Marasmiaceae</taxon>
        <taxon>Marasmius</taxon>
    </lineage>
</organism>
<comment type="caution">
    <text evidence="8">The sequence shown here is derived from an EMBL/GenBank/DDBJ whole genome shotgun (WGS) entry which is preliminary data.</text>
</comment>
<sequence length="353" mass="38918">MVTGDIEVLGGFEGKHIKIWGHNGDKFLSVRPYQKNGRNFYWFGFGGANVDVAKAASSRDVLLQGFYETIGKDYIMFGELKACSAWRANIRMVNKFGEGRVFVVGDAAHVHSPAGGQGMNSGVQDAVHPAPQMPINLGWKLSLVQRNLAPKTLLDTYTSERLPVIASMLNKTTQMMDKIFTTDQTKVGGASWNRESETLMFGINYRSSSIALDERYKPEAVDPYRSGMDGSVRAGDRAPNAIGAGKKSLFDFFDSVSHTVIVFGPDLGVSEVREAVSRYPAELIRIVVVYPPGVEIASDSDTGVFIDGEGQAYRHYQVEKDRRMVIVVRPDGYIGAVVRDATGMKEYFNCVFL</sequence>
<evidence type="ECO:0000313" key="8">
    <source>
        <dbReference type="EMBL" id="KAL0570392.1"/>
    </source>
</evidence>
<keyword evidence="5" id="KW-0560">Oxidoreductase</keyword>
<dbReference type="PANTHER" id="PTHR43004:SF19">
    <property type="entry name" value="BINDING MONOOXYGENASE, PUTATIVE (JCVI)-RELATED"/>
    <property type="match status" value="1"/>
</dbReference>
<gene>
    <name evidence="8" type="ORF">V5O48_011568</name>
</gene>
<reference evidence="8 9" key="1">
    <citation type="submission" date="2024-02" db="EMBL/GenBank/DDBJ databases">
        <title>A draft genome for the cacao thread blight pathogen Marasmius crinis-equi.</title>
        <authorList>
            <person name="Cohen S.P."/>
            <person name="Baruah I.K."/>
            <person name="Amoako-Attah I."/>
            <person name="Bukari Y."/>
            <person name="Meinhardt L.W."/>
            <person name="Bailey B.A."/>
        </authorList>
    </citation>
    <scope>NUCLEOTIDE SEQUENCE [LARGE SCALE GENOMIC DNA]</scope>
    <source>
        <strain evidence="8 9">GH-76</strain>
    </source>
</reference>
<evidence type="ECO:0000259" key="6">
    <source>
        <dbReference type="Pfam" id="PF01494"/>
    </source>
</evidence>
<evidence type="ECO:0000256" key="4">
    <source>
        <dbReference type="ARBA" id="ARBA00022827"/>
    </source>
</evidence>
<dbReference type="Gene3D" id="3.50.50.60">
    <property type="entry name" value="FAD/NAD(P)-binding domain"/>
    <property type="match status" value="1"/>
</dbReference>
<evidence type="ECO:0000256" key="2">
    <source>
        <dbReference type="ARBA" id="ARBA00007801"/>
    </source>
</evidence>
<dbReference type="InterPro" id="IPR012941">
    <property type="entry name" value="Phe_hydrox_C_dim_dom"/>
</dbReference>
<dbReference type="InterPro" id="IPR036188">
    <property type="entry name" value="FAD/NAD-bd_sf"/>
</dbReference>
<protein>
    <recommendedName>
        <fullName evidence="10">FAD-binding domain-containing protein</fullName>
    </recommendedName>
</protein>
<dbReference type="InterPro" id="IPR050641">
    <property type="entry name" value="RIFMO-like"/>
</dbReference>
<comment type="cofactor">
    <cofactor evidence="1">
        <name>FAD</name>
        <dbReference type="ChEBI" id="CHEBI:57692"/>
    </cofactor>
</comment>
<proteinExistence type="inferred from homology"/>
<dbReference type="InterPro" id="IPR002938">
    <property type="entry name" value="FAD-bd"/>
</dbReference>
<evidence type="ECO:0000256" key="5">
    <source>
        <dbReference type="ARBA" id="ARBA00023002"/>
    </source>
</evidence>
<dbReference type="SUPFAM" id="SSF51905">
    <property type="entry name" value="FAD/NAD(P)-binding domain"/>
    <property type="match status" value="1"/>
</dbReference>
<dbReference type="SUPFAM" id="SSF52833">
    <property type="entry name" value="Thioredoxin-like"/>
    <property type="match status" value="1"/>
</dbReference>
<dbReference type="PANTHER" id="PTHR43004">
    <property type="entry name" value="TRK SYSTEM POTASSIUM UPTAKE PROTEIN"/>
    <property type="match status" value="1"/>
</dbReference>
<dbReference type="Proteomes" id="UP001465976">
    <property type="component" value="Unassembled WGS sequence"/>
</dbReference>
<keyword evidence="3" id="KW-0285">Flavoprotein</keyword>
<dbReference type="Pfam" id="PF07976">
    <property type="entry name" value="Phe_hydrox_dim"/>
    <property type="match status" value="1"/>
</dbReference>
<accession>A0ABR3F5A0</accession>
<dbReference type="InterPro" id="IPR036249">
    <property type="entry name" value="Thioredoxin-like_sf"/>
</dbReference>